<dbReference type="PROSITE" id="PS51820">
    <property type="entry name" value="PA14"/>
    <property type="match status" value="1"/>
</dbReference>
<dbReference type="GO" id="GO:0016787">
    <property type="term" value="F:hydrolase activity"/>
    <property type="evidence" value="ECO:0007669"/>
    <property type="project" value="InterPro"/>
</dbReference>
<reference evidence="2 3" key="1">
    <citation type="submission" date="2018-05" db="EMBL/GenBank/DDBJ databases">
        <title>Chitinophaga sp. K3CV102501T nov., isolated from isolated from a monsoon evergreen broad-leaved forest soil.</title>
        <authorList>
            <person name="Lv Y."/>
        </authorList>
    </citation>
    <scope>NUCLEOTIDE SEQUENCE [LARGE SCALE GENOMIC DNA]</scope>
    <source>
        <strain evidence="2 3">GDMCC 1.1325</strain>
    </source>
</reference>
<dbReference type="Gene3D" id="2.60.120.560">
    <property type="entry name" value="Exo-inulinase, domain 1"/>
    <property type="match status" value="1"/>
</dbReference>
<dbReference type="SUPFAM" id="SSF56988">
    <property type="entry name" value="Anthrax protective antigen"/>
    <property type="match status" value="1"/>
</dbReference>
<feature type="domain" description="PA14" evidence="1">
    <location>
        <begin position="243"/>
        <end position="394"/>
    </location>
</feature>
<sequence>MLRRYEFCPKLKRLGVSPGKALVFMLGIGCYQQLAAQNTIPLTDLSAFKQPAPSWRIAGDVNADLQKENTLVSTTGTGILVNLPDKGKHGQDLFTTWQHGDMDLELDYLMSAGSNSGIYLQGRYEIQLLDSWGNPNPRASDNGGIYERWDNNKPEGQQGYDGHAPRQNASLAPGLWQHMKISFQAPRFDAAGNKTANAVILKIELNGVTIQENISLSGPTRGAIGNNEVAEGPLRIQGDHGTIAFRNIRIQQFNTPRPELKDVNYAIYKGVFQQQPDFNTLKPLASGQAAQLTSNLAGLPDNQFLVRYNSTLVAKAAGKYDFTLHTSGGGGQLKIKDQVFNAGRNKDAKGSVELAAGSYPVEVLYSKQVDWAKASLSLSVQSATLRESVLSDANVPADDPTDPILVTASENTILRSFMDLKGGQRVVHAVSVGSPAKLHYTYDMDHAVPVQVWRGEFLNTTPMWHDRGDGSSRPMGMVRILDQQPAMALAQLSSADAQWPADTTGAGYRPKGYSLDPQGLPSFRFEIYGSTVSDTLRILPQNTGVHRSLQVAGTPENLYARLAVADSITQLPDGTYMIGDKAWYIRVDNSGAKPVIRNQQGKMELIVPVKTAIGYAIIF</sequence>
<comment type="caution">
    <text evidence="2">The sequence shown here is derived from an EMBL/GenBank/DDBJ whole genome shotgun (WGS) entry which is preliminary data.</text>
</comment>
<protein>
    <recommendedName>
        <fullName evidence="1">PA14 domain-containing protein</fullName>
    </recommendedName>
</protein>
<accession>A0A365XTA7</accession>
<dbReference type="RefSeq" id="WP_113618359.1">
    <property type="nucleotide sequence ID" value="NZ_QFFJ01000002.1"/>
</dbReference>
<dbReference type="Pfam" id="PF06439">
    <property type="entry name" value="3keto-disac_hyd"/>
    <property type="match status" value="1"/>
</dbReference>
<dbReference type="Proteomes" id="UP000253410">
    <property type="component" value="Unassembled WGS sequence"/>
</dbReference>
<evidence type="ECO:0000313" key="2">
    <source>
        <dbReference type="EMBL" id="RBL89607.1"/>
    </source>
</evidence>
<evidence type="ECO:0000313" key="3">
    <source>
        <dbReference type="Proteomes" id="UP000253410"/>
    </source>
</evidence>
<name>A0A365XTA7_9BACT</name>
<proteinExistence type="predicted"/>
<organism evidence="2 3">
    <name type="scientific">Chitinophaga flava</name>
    <dbReference type="NCBI Taxonomy" id="2259036"/>
    <lineage>
        <taxon>Bacteria</taxon>
        <taxon>Pseudomonadati</taxon>
        <taxon>Bacteroidota</taxon>
        <taxon>Chitinophagia</taxon>
        <taxon>Chitinophagales</taxon>
        <taxon>Chitinophagaceae</taxon>
        <taxon>Chitinophaga</taxon>
    </lineage>
</organism>
<keyword evidence="3" id="KW-1185">Reference proteome</keyword>
<evidence type="ECO:0000259" key="1">
    <source>
        <dbReference type="PROSITE" id="PS51820"/>
    </source>
</evidence>
<dbReference type="EMBL" id="QFFJ01000002">
    <property type="protein sequence ID" value="RBL89607.1"/>
    <property type="molecule type" value="Genomic_DNA"/>
</dbReference>
<dbReference type="InterPro" id="IPR010496">
    <property type="entry name" value="AL/BT2_dom"/>
</dbReference>
<dbReference type="InterPro" id="IPR037524">
    <property type="entry name" value="PA14/GLEYA"/>
</dbReference>
<dbReference type="OrthoDB" id="938897at2"/>
<dbReference type="AlphaFoldDB" id="A0A365XTA7"/>
<gene>
    <name evidence="2" type="ORF">DF182_24190</name>
</gene>